<organism evidence="3 4">
    <name type="scientific">Klebsormidium nitens</name>
    <name type="common">Green alga</name>
    <name type="synonym">Ulothrix nitens</name>
    <dbReference type="NCBI Taxonomy" id="105231"/>
    <lineage>
        <taxon>Eukaryota</taxon>
        <taxon>Viridiplantae</taxon>
        <taxon>Streptophyta</taxon>
        <taxon>Klebsormidiophyceae</taxon>
        <taxon>Klebsormidiales</taxon>
        <taxon>Klebsormidiaceae</taxon>
        <taxon>Klebsormidium</taxon>
    </lineage>
</organism>
<gene>
    <name evidence="3" type="ORF">KFL_008290040</name>
</gene>
<feature type="domain" description="Replication origin-binding protein" evidence="2">
    <location>
        <begin position="54"/>
        <end position="294"/>
    </location>
</feature>
<feature type="compositionally biased region" description="Low complexity" evidence="1">
    <location>
        <begin position="685"/>
        <end position="695"/>
    </location>
</feature>
<reference evidence="3 4" key="1">
    <citation type="journal article" date="2014" name="Nat. Commun.">
        <title>Klebsormidium flaccidum genome reveals primary factors for plant terrestrial adaptation.</title>
        <authorList>
            <person name="Hori K."/>
            <person name="Maruyama F."/>
            <person name="Fujisawa T."/>
            <person name="Togashi T."/>
            <person name="Yamamoto N."/>
            <person name="Seo M."/>
            <person name="Sato S."/>
            <person name="Yamada T."/>
            <person name="Mori H."/>
            <person name="Tajima N."/>
            <person name="Moriyama T."/>
            <person name="Ikeuchi M."/>
            <person name="Watanabe M."/>
            <person name="Wada H."/>
            <person name="Kobayashi K."/>
            <person name="Saito M."/>
            <person name="Masuda T."/>
            <person name="Sasaki-Sekimoto Y."/>
            <person name="Mashiguchi K."/>
            <person name="Awai K."/>
            <person name="Shimojima M."/>
            <person name="Masuda S."/>
            <person name="Iwai M."/>
            <person name="Nobusawa T."/>
            <person name="Narise T."/>
            <person name="Kondo S."/>
            <person name="Saito H."/>
            <person name="Sato R."/>
            <person name="Murakawa M."/>
            <person name="Ihara Y."/>
            <person name="Oshima-Yamada Y."/>
            <person name="Ohtaka K."/>
            <person name="Satoh M."/>
            <person name="Sonobe K."/>
            <person name="Ishii M."/>
            <person name="Ohtani R."/>
            <person name="Kanamori-Sato M."/>
            <person name="Honoki R."/>
            <person name="Miyazaki D."/>
            <person name="Mochizuki H."/>
            <person name="Umetsu J."/>
            <person name="Higashi K."/>
            <person name="Shibata D."/>
            <person name="Kamiya Y."/>
            <person name="Sato N."/>
            <person name="Nakamura Y."/>
            <person name="Tabata S."/>
            <person name="Ida S."/>
            <person name="Kurokawa K."/>
            <person name="Ohta H."/>
        </authorList>
    </citation>
    <scope>NUCLEOTIDE SEQUENCE [LARGE SCALE GENOMIC DNA]</scope>
    <source>
        <strain evidence="3 4">NIES-2285</strain>
    </source>
</reference>
<dbReference type="EMBL" id="DF237778">
    <property type="protein sequence ID" value="GAQ91666.1"/>
    <property type="molecule type" value="Genomic_DNA"/>
</dbReference>
<protein>
    <recommendedName>
        <fullName evidence="2">Replication origin-binding protein domain-containing protein</fullName>
    </recommendedName>
</protein>
<evidence type="ECO:0000313" key="3">
    <source>
        <dbReference type="EMBL" id="GAQ91666.1"/>
    </source>
</evidence>
<accession>A0A1Y1ISC4</accession>
<keyword evidence="4" id="KW-1185">Reference proteome</keyword>
<dbReference type="InterPro" id="IPR003450">
    <property type="entry name" value="Replication_origin-bd"/>
</dbReference>
<evidence type="ECO:0000256" key="1">
    <source>
        <dbReference type="SAM" id="MobiDB-lite"/>
    </source>
</evidence>
<proteinExistence type="predicted"/>
<sequence>MITYRVAQAQDLKERFPRTANYLDLKADYDHKNVWFEDPNNKHILLTALQSRKGFPEIVVQVDSLLNLRRGGIGEVAPFDLVILDEVASILAHLSAATLRNGMETGELFLEIVQRASACWPWTMGTGSGSTTSSASQTCLGSSSSTEEGQRVFVPRFKDGLFGTRCSLTYIQPTARSFSVPLHAQVPLTFRVGQDEKKWLDRIVEDLAAGKNVVVVSMSARVLDRIRDRVTSHHSLGLADRDILIHKALSGGETTALLKNVAENWKVRLLMYSPTVKAGVNFDVPWFHTKFLYMCQKSTTARAAWQATLRGTTAMAPQAPDVDDDPALQDADGDRLDQQVAVDSPLNRASDSQSGAKVSLGQHFEQLKGFFGPPRRVTTAETLQFLQACNSEVTAAWRRVASRTEDPGKVVRLIEDGPLFRTFAHTEAERRNSDVRLLHEFQLQVARAGHVVEVEEPKELSKKSKKRKGLDAKALKIIGARAIDAAEYQELRRLRDTKRDRGAQSVEVMRYEACQYYGLKDLDEHFFKETKAEYKPPFSKKLDFLLKVLLEGELLDEGGVARQGHEVKMVETARGLLKDMGLAHAFDVGGEIRSLLAGGLKDRLLRSDLFKGRPMQVGSKTAMSERPVSEMFQIQLPAPRTGKAELDPVQLKGVINRVLEHMGLKVGKGIEVGRPRRGKGKQYESGSGKSTTSTS</sequence>
<dbReference type="GO" id="GO:0003688">
    <property type="term" value="F:DNA replication origin binding"/>
    <property type="evidence" value="ECO:0007669"/>
    <property type="project" value="InterPro"/>
</dbReference>
<dbReference type="GO" id="GO:0005524">
    <property type="term" value="F:ATP binding"/>
    <property type="evidence" value="ECO:0007669"/>
    <property type="project" value="InterPro"/>
</dbReference>
<dbReference type="GO" id="GO:0006260">
    <property type="term" value="P:DNA replication"/>
    <property type="evidence" value="ECO:0007669"/>
    <property type="project" value="InterPro"/>
</dbReference>
<name>A0A1Y1ISC4_KLENI</name>
<evidence type="ECO:0000259" key="2">
    <source>
        <dbReference type="Pfam" id="PF02399"/>
    </source>
</evidence>
<feature type="region of interest" description="Disordered" evidence="1">
    <location>
        <begin position="669"/>
        <end position="695"/>
    </location>
</feature>
<evidence type="ECO:0000313" key="4">
    <source>
        <dbReference type="Proteomes" id="UP000054558"/>
    </source>
</evidence>
<dbReference type="Proteomes" id="UP000054558">
    <property type="component" value="Unassembled WGS sequence"/>
</dbReference>
<dbReference type="OrthoDB" id="2145620at2759"/>
<dbReference type="Pfam" id="PF02399">
    <property type="entry name" value="Herpes_ori_bp"/>
    <property type="match status" value="1"/>
</dbReference>
<dbReference type="AlphaFoldDB" id="A0A1Y1ISC4"/>